<feature type="transmembrane region" description="Helical" evidence="6">
    <location>
        <begin position="21"/>
        <end position="37"/>
    </location>
</feature>
<accession>A0A434AUM0</accession>
<keyword evidence="9" id="KW-1185">Reference proteome</keyword>
<organism evidence="8 9">
    <name type="scientific">Ancylomarina longa</name>
    <dbReference type="NCBI Taxonomy" id="2487017"/>
    <lineage>
        <taxon>Bacteria</taxon>
        <taxon>Pseudomonadati</taxon>
        <taxon>Bacteroidota</taxon>
        <taxon>Bacteroidia</taxon>
        <taxon>Marinilabiliales</taxon>
        <taxon>Marinifilaceae</taxon>
        <taxon>Ancylomarina</taxon>
    </lineage>
</organism>
<feature type="domain" description="MrpA C-terminal/MbhD" evidence="7">
    <location>
        <begin position="16"/>
        <end position="63"/>
    </location>
</feature>
<evidence type="ECO:0000256" key="6">
    <source>
        <dbReference type="SAM" id="Phobius"/>
    </source>
</evidence>
<dbReference type="Proteomes" id="UP000282985">
    <property type="component" value="Unassembled WGS sequence"/>
</dbReference>
<evidence type="ECO:0000256" key="3">
    <source>
        <dbReference type="ARBA" id="ARBA00022692"/>
    </source>
</evidence>
<dbReference type="Pfam" id="PF13244">
    <property type="entry name" value="MbhD"/>
    <property type="match status" value="1"/>
</dbReference>
<dbReference type="InterPro" id="IPR025383">
    <property type="entry name" value="MrpA_C/MbhD"/>
</dbReference>
<evidence type="ECO:0000256" key="2">
    <source>
        <dbReference type="ARBA" id="ARBA00022475"/>
    </source>
</evidence>
<evidence type="ECO:0000256" key="5">
    <source>
        <dbReference type="ARBA" id="ARBA00023136"/>
    </source>
</evidence>
<keyword evidence="5 6" id="KW-0472">Membrane</keyword>
<dbReference type="EMBL" id="RJJX01000011">
    <property type="protein sequence ID" value="RUT78160.1"/>
    <property type="molecule type" value="Genomic_DNA"/>
</dbReference>
<evidence type="ECO:0000313" key="9">
    <source>
        <dbReference type="Proteomes" id="UP000282985"/>
    </source>
</evidence>
<comment type="caution">
    <text evidence="8">The sequence shown here is derived from an EMBL/GenBank/DDBJ whole genome shotgun (WGS) entry which is preliminary data.</text>
</comment>
<name>A0A434AUM0_9BACT</name>
<dbReference type="GO" id="GO:0005886">
    <property type="term" value="C:plasma membrane"/>
    <property type="evidence" value="ECO:0007669"/>
    <property type="project" value="UniProtKB-SubCell"/>
</dbReference>
<dbReference type="AlphaFoldDB" id="A0A434AUM0"/>
<comment type="subcellular location">
    <subcellularLocation>
        <location evidence="1">Cell membrane</location>
        <topology evidence="1">Multi-pass membrane protein</topology>
    </subcellularLocation>
</comment>
<protein>
    <recommendedName>
        <fullName evidence="7">MrpA C-terminal/MbhD domain-containing protein</fullName>
    </recommendedName>
</protein>
<gene>
    <name evidence="8" type="ORF">DLK05_09960</name>
</gene>
<reference evidence="8 9" key="1">
    <citation type="submission" date="2018-11" db="EMBL/GenBank/DDBJ databases">
        <title>Parancylomarina longa gen. nov., sp. nov., isolated from sediments of southern Okinawa.</title>
        <authorList>
            <person name="Fu T."/>
        </authorList>
    </citation>
    <scope>NUCLEOTIDE SEQUENCE [LARGE SCALE GENOMIC DNA]</scope>
    <source>
        <strain evidence="8 9">T3-2 S1-C</strain>
    </source>
</reference>
<evidence type="ECO:0000259" key="7">
    <source>
        <dbReference type="Pfam" id="PF13244"/>
    </source>
</evidence>
<keyword evidence="3 6" id="KW-0812">Transmembrane</keyword>
<keyword evidence="2" id="KW-1003">Cell membrane</keyword>
<proteinExistence type="predicted"/>
<sequence length="69" mass="8063">MPLSKNYKHMRNFIINRIKRGVVFGVIFIGVSIYFYFTNALDLALTFFVISITLIVVYLIYFFSKKGSI</sequence>
<evidence type="ECO:0000256" key="1">
    <source>
        <dbReference type="ARBA" id="ARBA00004651"/>
    </source>
</evidence>
<keyword evidence="4 6" id="KW-1133">Transmembrane helix</keyword>
<feature type="transmembrane region" description="Helical" evidence="6">
    <location>
        <begin position="43"/>
        <end position="63"/>
    </location>
</feature>
<evidence type="ECO:0000313" key="8">
    <source>
        <dbReference type="EMBL" id="RUT78160.1"/>
    </source>
</evidence>
<evidence type="ECO:0000256" key="4">
    <source>
        <dbReference type="ARBA" id="ARBA00022989"/>
    </source>
</evidence>